<name>A0ABD1NR12_9LAMI</name>
<gene>
    <name evidence="2" type="ORF">Adt_48432</name>
</gene>
<comment type="caution">
    <text evidence="2">The sequence shown here is derived from an EMBL/GenBank/DDBJ whole genome shotgun (WGS) entry which is preliminary data.</text>
</comment>
<dbReference type="AlphaFoldDB" id="A0ABD1NR12"/>
<proteinExistence type="predicted"/>
<evidence type="ECO:0000313" key="3">
    <source>
        <dbReference type="Proteomes" id="UP001604336"/>
    </source>
</evidence>
<dbReference type="Proteomes" id="UP001604336">
    <property type="component" value="Unassembled WGS sequence"/>
</dbReference>
<accession>A0ABD1NR12</accession>
<sequence length="112" mass="12532">MRDAGTNNRSVFRLHAVLDERAISKGGGERRGHVRGVGQVPKGTSPSLNSTAALKVSQRTFYQFSRDSQNNDPQFAMYEAQLCRMQRKIELLKNSIPVVVPQEDEDEDLGDL</sequence>
<dbReference type="EMBL" id="JBFOLK010000485">
    <property type="protein sequence ID" value="KAL2454067.1"/>
    <property type="molecule type" value="Genomic_DNA"/>
</dbReference>
<feature type="compositionally biased region" description="Polar residues" evidence="1">
    <location>
        <begin position="42"/>
        <end position="52"/>
    </location>
</feature>
<organism evidence="2 3">
    <name type="scientific">Abeliophyllum distichum</name>
    <dbReference type="NCBI Taxonomy" id="126358"/>
    <lineage>
        <taxon>Eukaryota</taxon>
        <taxon>Viridiplantae</taxon>
        <taxon>Streptophyta</taxon>
        <taxon>Embryophyta</taxon>
        <taxon>Tracheophyta</taxon>
        <taxon>Spermatophyta</taxon>
        <taxon>Magnoliopsida</taxon>
        <taxon>eudicotyledons</taxon>
        <taxon>Gunneridae</taxon>
        <taxon>Pentapetalae</taxon>
        <taxon>asterids</taxon>
        <taxon>lamiids</taxon>
        <taxon>Lamiales</taxon>
        <taxon>Oleaceae</taxon>
        <taxon>Forsythieae</taxon>
        <taxon>Abeliophyllum</taxon>
    </lineage>
</organism>
<keyword evidence="3" id="KW-1185">Reference proteome</keyword>
<evidence type="ECO:0000313" key="2">
    <source>
        <dbReference type="EMBL" id="KAL2454067.1"/>
    </source>
</evidence>
<feature type="region of interest" description="Disordered" evidence="1">
    <location>
        <begin position="23"/>
        <end position="52"/>
    </location>
</feature>
<reference evidence="3" key="1">
    <citation type="submission" date="2024-07" db="EMBL/GenBank/DDBJ databases">
        <title>Two chromosome-level genome assemblies of Korean endemic species Abeliophyllum distichum and Forsythia ovata (Oleaceae).</title>
        <authorList>
            <person name="Jang H."/>
        </authorList>
    </citation>
    <scope>NUCLEOTIDE SEQUENCE [LARGE SCALE GENOMIC DNA]</scope>
</reference>
<protein>
    <submittedName>
        <fullName evidence="2">Uncharacterized protein</fullName>
    </submittedName>
</protein>
<evidence type="ECO:0000256" key="1">
    <source>
        <dbReference type="SAM" id="MobiDB-lite"/>
    </source>
</evidence>